<proteinExistence type="predicted"/>
<protein>
    <submittedName>
        <fullName evidence="1">Uncharacterized protein</fullName>
    </submittedName>
</protein>
<evidence type="ECO:0000313" key="2">
    <source>
        <dbReference type="Proteomes" id="UP000283727"/>
    </source>
</evidence>
<dbReference type="AlphaFoldDB" id="A0A415C6U6"/>
<name>A0A415C6U6_BIFBI</name>
<organism evidence="1 2">
    <name type="scientific">Bifidobacterium bifidum</name>
    <dbReference type="NCBI Taxonomy" id="1681"/>
    <lineage>
        <taxon>Bacteria</taxon>
        <taxon>Bacillati</taxon>
        <taxon>Actinomycetota</taxon>
        <taxon>Actinomycetes</taxon>
        <taxon>Bifidobacteriales</taxon>
        <taxon>Bifidobacteriaceae</taxon>
        <taxon>Bifidobacterium</taxon>
    </lineage>
</organism>
<reference evidence="1 2" key="1">
    <citation type="submission" date="2018-08" db="EMBL/GenBank/DDBJ databases">
        <title>A genome reference for cultivated species of the human gut microbiota.</title>
        <authorList>
            <person name="Zou Y."/>
            <person name="Xue W."/>
            <person name="Luo G."/>
        </authorList>
    </citation>
    <scope>NUCLEOTIDE SEQUENCE [LARGE SCALE GENOMIC DNA]</scope>
    <source>
        <strain evidence="1 2">AM12-10</strain>
    </source>
</reference>
<accession>A0A415C6U6</accession>
<evidence type="ECO:0000313" key="1">
    <source>
        <dbReference type="EMBL" id="RHJ23987.1"/>
    </source>
</evidence>
<dbReference type="Proteomes" id="UP000283727">
    <property type="component" value="Unassembled WGS sequence"/>
</dbReference>
<gene>
    <name evidence="1" type="ORF">DW137_05215</name>
</gene>
<comment type="caution">
    <text evidence="1">The sequence shown here is derived from an EMBL/GenBank/DDBJ whole genome shotgun (WGS) entry which is preliminary data.</text>
</comment>
<dbReference type="EMBL" id="QRLR01000002">
    <property type="protein sequence ID" value="RHJ23987.1"/>
    <property type="molecule type" value="Genomic_DNA"/>
</dbReference>
<sequence>MQHAERAVVVKTQCHALHCSESPCAAPYSSRSRHHAWSGRRHAVNGRPERGRNVISAGYLRFEGVTRTLRNIYLHFEGLVAEYQWHGSRMIPVASIMQYLEYRATPTP</sequence>